<feature type="domain" description="N-acetyltransferase" evidence="3">
    <location>
        <begin position="166"/>
        <end position="312"/>
    </location>
</feature>
<reference evidence="5" key="1">
    <citation type="submission" date="2016-10" db="EMBL/GenBank/DDBJ databases">
        <authorList>
            <person name="Varghese N."/>
            <person name="Submissions S."/>
        </authorList>
    </citation>
    <scope>NUCLEOTIDE SEQUENCE [LARGE SCALE GENOMIC DNA]</scope>
    <source>
        <strain evidence="5">DSM 22951</strain>
    </source>
</reference>
<evidence type="ECO:0000313" key="4">
    <source>
        <dbReference type="EMBL" id="SSA33881.1"/>
    </source>
</evidence>
<evidence type="ECO:0000259" key="3">
    <source>
        <dbReference type="PROSITE" id="PS51186"/>
    </source>
</evidence>
<protein>
    <submittedName>
        <fullName evidence="4">Acetyltransferase (GNAT) family protein</fullName>
    </submittedName>
</protein>
<dbReference type="AlphaFoldDB" id="A0A2Y8ZN79"/>
<keyword evidence="2" id="KW-0012">Acyltransferase</keyword>
<name>A0A2Y8ZN79_9MICO</name>
<dbReference type="CDD" id="cd04301">
    <property type="entry name" value="NAT_SF"/>
    <property type="match status" value="2"/>
</dbReference>
<keyword evidence="1 4" id="KW-0808">Transferase</keyword>
<dbReference type="GO" id="GO:0016747">
    <property type="term" value="F:acyltransferase activity, transferring groups other than amino-acyl groups"/>
    <property type="evidence" value="ECO:0007669"/>
    <property type="project" value="InterPro"/>
</dbReference>
<keyword evidence="5" id="KW-1185">Reference proteome</keyword>
<dbReference type="EMBL" id="UESZ01000001">
    <property type="protein sequence ID" value="SSA33881.1"/>
    <property type="molecule type" value="Genomic_DNA"/>
</dbReference>
<dbReference type="Pfam" id="PF13508">
    <property type="entry name" value="Acetyltransf_7"/>
    <property type="match status" value="1"/>
</dbReference>
<sequence>MRWTPIDDVPAWSRLTNELAVADGTGEFYDEADLAEELTEAGVDPRKDTWAVWDGDTMVAYGQVRVYDLNNEGAVRCDLGGGVLPSHRRRGIGRDLLQRMETRAVAVARTRHPDTPIHLGVPGQTEGADVRGLLEHCGYEPVRYFTQMVIADLPDAEIAVPAGDVIPVDASDADQREAIRLAHADSFRDHWGSTVWSPQKWDDFMLGRPFRADLSRIAISPGGEVLAFTLASRYVEGEFYIGIVGTRRAARGRGLAKATLLGSLRAAQAAGFERAELDVDSQNPTGALGLYEGTGFTRAKVKAAYAKRVPANTVG</sequence>
<organism evidence="4 5">
    <name type="scientific">Branchiibius hedensis</name>
    <dbReference type="NCBI Taxonomy" id="672460"/>
    <lineage>
        <taxon>Bacteria</taxon>
        <taxon>Bacillati</taxon>
        <taxon>Actinomycetota</taxon>
        <taxon>Actinomycetes</taxon>
        <taxon>Micrococcales</taxon>
        <taxon>Dermacoccaceae</taxon>
        <taxon>Branchiibius</taxon>
    </lineage>
</organism>
<gene>
    <name evidence="4" type="ORF">SAMN04489750_1178</name>
</gene>
<accession>A0A2Y8ZN79</accession>
<dbReference type="InterPro" id="IPR000182">
    <property type="entry name" value="GNAT_dom"/>
</dbReference>
<dbReference type="PROSITE" id="PS51186">
    <property type="entry name" value="GNAT"/>
    <property type="match status" value="2"/>
</dbReference>
<dbReference type="Pfam" id="PF00583">
    <property type="entry name" value="Acetyltransf_1"/>
    <property type="match status" value="1"/>
</dbReference>
<dbReference type="InterPro" id="IPR016181">
    <property type="entry name" value="Acyl_CoA_acyltransferase"/>
</dbReference>
<proteinExistence type="predicted"/>
<dbReference type="SUPFAM" id="SSF55729">
    <property type="entry name" value="Acyl-CoA N-acyltransferases (Nat)"/>
    <property type="match status" value="2"/>
</dbReference>
<dbReference type="InterPro" id="IPR050832">
    <property type="entry name" value="Bact_Acetyltransf"/>
</dbReference>
<dbReference type="PANTHER" id="PTHR43877">
    <property type="entry name" value="AMINOALKYLPHOSPHONATE N-ACETYLTRANSFERASE-RELATED-RELATED"/>
    <property type="match status" value="1"/>
</dbReference>
<feature type="domain" description="N-acetyltransferase" evidence="3">
    <location>
        <begin position="1"/>
        <end position="167"/>
    </location>
</feature>
<dbReference type="RefSeq" id="WP_109684517.1">
    <property type="nucleotide sequence ID" value="NZ_QGDN01000001.1"/>
</dbReference>
<evidence type="ECO:0000313" key="5">
    <source>
        <dbReference type="Proteomes" id="UP000250028"/>
    </source>
</evidence>
<dbReference type="Proteomes" id="UP000250028">
    <property type="component" value="Unassembled WGS sequence"/>
</dbReference>
<dbReference type="OrthoDB" id="9799092at2"/>
<evidence type="ECO:0000256" key="2">
    <source>
        <dbReference type="ARBA" id="ARBA00023315"/>
    </source>
</evidence>
<dbReference type="Gene3D" id="3.40.630.30">
    <property type="match status" value="1"/>
</dbReference>
<evidence type="ECO:0000256" key="1">
    <source>
        <dbReference type="ARBA" id="ARBA00022679"/>
    </source>
</evidence>